<comment type="caution">
    <text evidence="6">The sequence shown here is derived from an EMBL/GenBank/DDBJ whole genome shotgun (WGS) entry which is preliminary data.</text>
</comment>
<dbReference type="Proteomes" id="UP001589702">
    <property type="component" value="Unassembled WGS sequence"/>
</dbReference>
<dbReference type="Pfam" id="PF03466">
    <property type="entry name" value="LysR_substrate"/>
    <property type="match status" value="1"/>
</dbReference>
<evidence type="ECO:0000256" key="3">
    <source>
        <dbReference type="ARBA" id="ARBA00023125"/>
    </source>
</evidence>
<dbReference type="Gene3D" id="3.40.190.10">
    <property type="entry name" value="Periplasmic binding protein-like II"/>
    <property type="match status" value="2"/>
</dbReference>
<dbReference type="CDD" id="cd08414">
    <property type="entry name" value="PBP2_LTTR_aromatics_like"/>
    <property type="match status" value="1"/>
</dbReference>
<dbReference type="InterPro" id="IPR000847">
    <property type="entry name" value="LysR_HTH_N"/>
</dbReference>
<evidence type="ECO:0000313" key="7">
    <source>
        <dbReference type="Proteomes" id="UP001589702"/>
    </source>
</evidence>
<dbReference type="PROSITE" id="PS50931">
    <property type="entry name" value="HTH_LYSR"/>
    <property type="match status" value="1"/>
</dbReference>
<comment type="similarity">
    <text evidence="1">Belongs to the LysR transcriptional regulatory family.</text>
</comment>
<dbReference type="PANTHER" id="PTHR30346">
    <property type="entry name" value="TRANSCRIPTIONAL DUAL REGULATOR HCAR-RELATED"/>
    <property type="match status" value="1"/>
</dbReference>
<evidence type="ECO:0000259" key="5">
    <source>
        <dbReference type="PROSITE" id="PS50931"/>
    </source>
</evidence>
<dbReference type="RefSeq" id="WP_234752107.1">
    <property type="nucleotide sequence ID" value="NZ_BAAAWN010000001.1"/>
</dbReference>
<dbReference type="PANTHER" id="PTHR30346:SF0">
    <property type="entry name" value="HCA OPERON TRANSCRIPTIONAL ACTIVATOR HCAR"/>
    <property type="match status" value="1"/>
</dbReference>
<dbReference type="Pfam" id="PF00126">
    <property type="entry name" value="HTH_1"/>
    <property type="match status" value="1"/>
</dbReference>
<keyword evidence="2" id="KW-0805">Transcription regulation</keyword>
<sequence length="306" mass="32838">MEIQQIRVFLAVAEELHFGRAAARLHMAQPPVSRIVRQLERDLGVDLFIRSTRSVQLTAAGVALMASAREILAAAERARAGALAAGRGEAGMVKLAYAGASTHVLVGVLAREVRKAHPGIEVRLNSQDFALPALARVLRGEVDISLGRWDFVPAGIKSRIVVEEHLVMAVPASHRLASQGDVRFAELAGEPFVALPPHEGSVLTDRLRRLSLGAGFDPDIVQSAPDSWTAMALVGAEVGCSLTVSSVAENVTDPHVRFLRVLDETLPVYLRMAWRGDSDNPALPPVLTLAEQVWVGRPDSLAGVES</sequence>
<evidence type="ECO:0000313" key="6">
    <source>
        <dbReference type="EMBL" id="MFB9819976.1"/>
    </source>
</evidence>
<dbReference type="SUPFAM" id="SSF46785">
    <property type="entry name" value="Winged helix' DNA-binding domain"/>
    <property type="match status" value="1"/>
</dbReference>
<keyword evidence="3" id="KW-0238">DNA-binding</keyword>
<evidence type="ECO:0000256" key="1">
    <source>
        <dbReference type="ARBA" id="ARBA00009437"/>
    </source>
</evidence>
<dbReference type="InterPro" id="IPR005119">
    <property type="entry name" value="LysR_subst-bd"/>
</dbReference>
<organism evidence="6 7">
    <name type="scientific">Arthrobacter ramosus</name>
    <dbReference type="NCBI Taxonomy" id="1672"/>
    <lineage>
        <taxon>Bacteria</taxon>
        <taxon>Bacillati</taxon>
        <taxon>Actinomycetota</taxon>
        <taxon>Actinomycetes</taxon>
        <taxon>Micrococcales</taxon>
        <taxon>Micrococcaceae</taxon>
        <taxon>Arthrobacter</taxon>
    </lineage>
</organism>
<accession>A0ABV5XZ07</accession>
<dbReference type="InterPro" id="IPR036390">
    <property type="entry name" value="WH_DNA-bd_sf"/>
</dbReference>
<reference evidence="6 7" key="1">
    <citation type="submission" date="2024-09" db="EMBL/GenBank/DDBJ databases">
        <authorList>
            <person name="Sun Q."/>
            <person name="Mori K."/>
        </authorList>
    </citation>
    <scope>NUCLEOTIDE SEQUENCE [LARGE SCALE GENOMIC DNA]</scope>
    <source>
        <strain evidence="6 7">JCM 1334</strain>
    </source>
</reference>
<dbReference type="PRINTS" id="PR00039">
    <property type="entry name" value="HTHLYSR"/>
</dbReference>
<keyword evidence="4" id="KW-0804">Transcription</keyword>
<dbReference type="EMBL" id="JBHMBC010000016">
    <property type="protein sequence ID" value="MFB9819976.1"/>
    <property type="molecule type" value="Genomic_DNA"/>
</dbReference>
<gene>
    <name evidence="6" type="ORF">ACFFP1_10740</name>
</gene>
<proteinExistence type="inferred from homology"/>
<dbReference type="SUPFAM" id="SSF53850">
    <property type="entry name" value="Periplasmic binding protein-like II"/>
    <property type="match status" value="1"/>
</dbReference>
<evidence type="ECO:0000256" key="2">
    <source>
        <dbReference type="ARBA" id="ARBA00023015"/>
    </source>
</evidence>
<dbReference type="Gene3D" id="1.10.10.10">
    <property type="entry name" value="Winged helix-like DNA-binding domain superfamily/Winged helix DNA-binding domain"/>
    <property type="match status" value="1"/>
</dbReference>
<evidence type="ECO:0000256" key="4">
    <source>
        <dbReference type="ARBA" id="ARBA00023163"/>
    </source>
</evidence>
<protein>
    <submittedName>
        <fullName evidence="6">LysR substrate-binding domain-containing protein</fullName>
    </submittedName>
</protein>
<keyword evidence="7" id="KW-1185">Reference proteome</keyword>
<feature type="domain" description="HTH lysR-type" evidence="5">
    <location>
        <begin position="1"/>
        <end position="58"/>
    </location>
</feature>
<dbReference type="InterPro" id="IPR036388">
    <property type="entry name" value="WH-like_DNA-bd_sf"/>
</dbReference>
<name>A0ABV5XZ07_ARTRM</name>